<reference evidence="3 4" key="1">
    <citation type="submission" date="2023-02" db="EMBL/GenBank/DDBJ databases">
        <title>Genome sequence of Mucilaginibacter jinjuensis strain KACC 16571.</title>
        <authorList>
            <person name="Kim S."/>
            <person name="Heo J."/>
            <person name="Kwon S.-W."/>
        </authorList>
    </citation>
    <scope>NUCLEOTIDE SEQUENCE [LARGE SCALE GENOMIC DNA]</scope>
    <source>
        <strain evidence="3 4">KACC 16571</strain>
    </source>
</reference>
<dbReference type="InterPro" id="IPR025419">
    <property type="entry name" value="DUF4142"/>
</dbReference>
<evidence type="ECO:0000313" key="3">
    <source>
        <dbReference type="EMBL" id="WCT14449.1"/>
    </source>
</evidence>
<accession>A0ABY7TDY0</accession>
<dbReference type="RefSeq" id="WP_273632948.1">
    <property type="nucleotide sequence ID" value="NZ_CP117167.1"/>
</dbReference>
<dbReference type="PANTHER" id="PTHR38593">
    <property type="entry name" value="BLR2558 PROTEIN"/>
    <property type="match status" value="1"/>
</dbReference>
<name>A0ABY7TDY0_9SPHI</name>
<dbReference type="EMBL" id="CP117167">
    <property type="protein sequence ID" value="WCT14449.1"/>
    <property type="molecule type" value="Genomic_DNA"/>
</dbReference>
<sequence>MKKIIMLLTAVMAVHFAHAQAPDPDTTARHFIIMASIGNLQEINSGKLASQKASRPDVKSFGQMMVTDHSGAEQKLLQLAKTQGYQIPAAATMTPPPDLNLSKASGDDFDRLYIHAMVTGHRNTVMMFQNYAIAGKDPKVKAFAQQMLPTLKQHLEAIKALDEKYKNLVAK</sequence>
<feature type="signal peptide" evidence="1">
    <location>
        <begin position="1"/>
        <end position="19"/>
    </location>
</feature>
<feature type="domain" description="DUF4142" evidence="2">
    <location>
        <begin position="27"/>
        <end position="161"/>
    </location>
</feature>
<evidence type="ECO:0000313" key="4">
    <source>
        <dbReference type="Proteomes" id="UP001216139"/>
    </source>
</evidence>
<proteinExistence type="predicted"/>
<keyword evidence="1" id="KW-0732">Signal</keyword>
<feature type="chain" id="PRO_5046408431" evidence="1">
    <location>
        <begin position="20"/>
        <end position="171"/>
    </location>
</feature>
<dbReference type="InterPro" id="IPR012347">
    <property type="entry name" value="Ferritin-like"/>
</dbReference>
<evidence type="ECO:0000259" key="2">
    <source>
        <dbReference type="Pfam" id="PF13628"/>
    </source>
</evidence>
<organism evidence="3 4">
    <name type="scientific">Mucilaginibacter jinjuensis</name>
    <dbReference type="NCBI Taxonomy" id="1176721"/>
    <lineage>
        <taxon>Bacteria</taxon>
        <taxon>Pseudomonadati</taxon>
        <taxon>Bacteroidota</taxon>
        <taxon>Sphingobacteriia</taxon>
        <taxon>Sphingobacteriales</taxon>
        <taxon>Sphingobacteriaceae</taxon>
        <taxon>Mucilaginibacter</taxon>
    </lineage>
</organism>
<dbReference type="PANTHER" id="PTHR38593:SF1">
    <property type="entry name" value="BLR2558 PROTEIN"/>
    <property type="match status" value="1"/>
</dbReference>
<dbReference type="Pfam" id="PF13628">
    <property type="entry name" value="DUF4142"/>
    <property type="match status" value="1"/>
</dbReference>
<protein>
    <submittedName>
        <fullName evidence="3">DUF4142 domain-containing protein</fullName>
    </submittedName>
</protein>
<evidence type="ECO:0000256" key="1">
    <source>
        <dbReference type="SAM" id="SignalP"/>
    </source>
</evidence>
<keyword evidence="4" id="KW-1185">Reference proteome</keyword>
<dbReference type="Proteomes" id="UP001216139">
    <property type="component" value="Chromosome"/>
</dbReference>
<dbReference type="Gene3D" id="1.20.1260.10">
    <property type="match status" value="1"/>
</dbReference>
<gene>
    <name evidence="3" type="ORF">PQO05_10945</name>
</gene>